<keyword evidence="2" id="KW-0812">Transmembrane</keyword>
<organism evidence="3 4">
    <name type="scientific">Myotis myotis</name>
    <name type="common">Greater mouse-eared bat</name>
    <name type="synonym">Vespertilio myotis</name>
    <dbReference type="NCBI Taxonomy" id="51298"/>
    <lineage>
        <taxon>Eukaryota</taxon>
        <taxon>Metazoa</taxon>
        <taxon>Chordata</taxon>
        <taxon>Craniata</taxon>
        <taxon>Vertebrata</taxon>
        <taxon>Euteleostomi</taxon>
        <taxon>Mammalia</taxon>
        <taxon>Eutheria</taxon>
        <taxon>Laurasiatheria</taxon>
        <taxon>Chiroptera</taxon>
        <taxon>Yangochiroptera</taxon>
        <taxon>Vespertilionidae</taxon>
        <taxon>Myotis</taxon>
    </lineage>
</organism>
<dbReference type="Proteomes" id="UP000527355">
    <property type="component" value="Unassembled WGS sequence"/>
</dbReference>
<dbReference type="AlphaFoldDB" id="A0A7J7UPL1"/>
<dbReference type="EMBL" id="JABWUV010000012">
    <property type="protein sequence ID" value="KAF6314734.1"/>
    <property type="molecule type" value="Genomic_DNA"/>
</dbReference>
<feature type="region of interest" description="Disordered" evidence="1">
    <location>
        <begin position="1"/>
        <end position="28"/>
    </location>
</feature>
<proteinExistence type="predicted"/>
<keyword evidence="2" id="KW-0472">Membrane</keyword>
<keyword evidence="2" id="KW-1133">Transmembrane helix</keyword>
<feature type="transmembrane region" description="Helical" evidence="2">
    <location>
        <begin position="63"/>
        <end position="81"/>
    </location>
</feature>
<comment type="caution">
    <text evidence="3">The sequence shown here is derived from an EMBL/GenBank/DDBJ whole genome shotgun (WGS) entry which is preliminary data.</text>
</comment>
<evidence type="ECO:0000256" key="1">
    <source>
        <dbReference type="SAM" id="MobiDB-lite"/>
    </source>
</evidence>
<protein>
    <submittedName>
        <fullName evidence="3">Uncharacterized protein</fullName>
    </submittedName>
</protein>
<name>A0A7J7UPL1_MYOMY</name>
<accession>A0A7J7UPL1</accession>
<reference evidence="3 4" key="1">
    <citation type="journal article" date="2020" name="Nature">
        <title>Six reference-quality genomes reveal evolution of bat adaptations.</title>
        <authorList>
            <person name="Jebb D."/>
            <person name="Huang Z."/>
            <person name="Pippel M."/>
            <person name="Hughes G.M."/>
            <person name="Lavrichenko K."/>
            <person name="Devanna P."/>
            <person name="Winkler S."/>
            <person name="Jermiin L.S."/>
            <person name="Skirmuntt E.C."/>
            <person name="Katzourakis A."/>
            <person name="Burkitt-Gray L."/>
            <person name="Ray D.A."/>
            <person name="Sullivan K.A.M."/>
            <person name="Roscito J.G."/>
            <person name="Kirilenko B.M."/>
            <person name="Davalos L.M."/>
            <person name="Corthals A.P."/>
            <person name="Power M.L."/>
            <person name="Jones G."/>
            <person name="Ransome R.D."/>
            <person name="Dechmann D.K.N."/>
            <person name="Locatelli A.G."/>
            <person name="Puechmaille S.J."/>
            <person name="Fedrigo O."/>
            <person name="Jarvis E.D."/>
            <person name="Hiller M."/>
            <person name="Vernes S.C."/>
            <person name="Myers E.W."/>
            <person name="Teeling E.C."/>
        </authorList>
    </citation>
    <scope>NUCLEOTIDE SEQUENCE [LARGE SCALE GENOMIC DNA]</scope>
    <source>
        <strain evidence="3">MMyoMyo1</strain>
        <tissue evidence="3">Flight muscle</tissue>
    </source>
</reference>
<evidence type="ECO:0000313" key="3">
    <source>
        <dbReference type="EMBL" id="KAF6314734.1"/>
    </source>
</evidence>
<keyword evidence="4" id="KW-1185">Reference proteome</keyword>
<evidence type="ECO:0000313" key="4">
    <source>
        <dbReference type="Proteomes" id="UP000527355"/>
    </source>
</evidence>
<sequence>MMSPGGRDTGFGAHNAHGPLPPPGGSGRHCRHLAAPTECRCPSPETEPSHCVVLSQSQHFPESQFWVGFFLNIFLFLKYIFIDYREKGEGEAETPMMRENHGSAASCRLPTGDRAHSPDMCPDRELNSDLLVHRSMLNHWATPAGRLTQGLWL</sequence>
<evidence type="ECO:0000256" key="2">
    <source>
        <dbReference type="SAM" id="Phobius"/>
    </source>
</evidence>
<gene>
    <name evidence="3" type="ORF">mMyoMyo1_008537</name>
</gene>